<dbReference type="AlphaFoldDB" id="A0A953T5X3"/>
<dbReference type="RefSeq" id="WP_259661814.1">
    <property type="nucleotide sequence ID" value="NZ_JAHXRI010000010.1"/>
</dbReference>
<feature type="active site" evidence="7">
    <location>
        <position position="157"/>
    </location>
</feature>
<name>A0A953T5X3_9BURK</name>
<evidence type="ECO:0000256" key="8">
    <source>
        <dbReference type="RuleBase" id="RU003993"/>
    </source>
</evidence>
<feature type="transmembrane region" description="Helical" evidence="8">
    <location>
        <begin position="74"/>
        <end position="93"/>
    </location>
</feature>
<reference evidence="11" key="1">
    <citation type="submission" date="2021-07" db="EMBL/GenBank/DDBJ databases">
        <title>New genus and species of the family Alcaligenaceae.</title>
        <authorList>
            <person name="Hahn M.W."/>
        </authorList>
    </citation>
    <scope>NUCLEOTIDE SEQUENCE</scope>
    <source>
        <strain evidence="11">LF4-65</strain>
    </source>
</reference>
<dbReference type="InterPro" id="IPR036286">
    <property type="entry name" value="LexA/Signal_pep-like_sf"/>
</dbReference>
<evidence type="ECO:0000256" key="1">
    <source>
        <dbReference type="ARBA" id="ARBA00000677"/>
    </source>
</evidence>
<dbReference type="GO" id="GO:0016020">
    <property type="term" value="C:membrane"/>
    <property type="evidence" value="ECO:0007669"/>
    <property type="project" value="UniProtKB-SubCell"/>
</dbReference>
<dbReference type="NCBIfam" id="TIGR02227">
    <property type="entry name" value="sigpep_I_bact"/>
    <property type="match status" value="1"/>
</dbReference>
<dbReference type="Proteomes" id="UP000739565">
    <property type="component" value="Unassembled WGS sequence"/>
</dbReference>
<dbReference type="InterPro" id="IPR019533">
    <property type="entry name" value="Peptidase_S26"/>
</dbReference>
<keyword evidence="5 8" id="KW-0645">Protease</keyword>
<gene>
    <name evidence="11" type="primary">lepB</name>
    <name evidence="11" type="ORF">KZZ10_12215</name>
</gene>
<organism evidence="11 12">
    <name type="scientific">Zwartia hollandica</name>
    <dbReference type="NCBI Taxonomy" id="324606"/>
    <lineage>
        <taxon>Bacteria</taxon>
        <taxon>Pseudomonadati</taxon>
        <taxon>Pseudomonadota</taxon>
        <taxon>Betaproteobacteria</taxon>
        <taxon>Burkholderiales</taxon>
        <taxon>Alcaligenaceae</taxon>
        <taxon>Zwartia</taxon>
    </lineage>
</organism>
<evidence type="ECO:0000256" key="7">
    <source>
        <dbReference type="PIRSR" id="PIRSR600223-1"/>
    </source>
</evidence>
<feature type="active site" evidence="7">
    <location>
        <position position="102"/>
    </location>
</feature>
<evidence type="ECO:0000256" key="3">
    <source>
        <dbReference type="ARBA" id="ARBA00013208"/>
    </source>
</evidence>
<dbReference type="SUPFAM" id="SSF51306">
    <property type="entry name" value="LexA/Signal peptidase"/>
    <property type="match status" value="1"/>
</dbReference>
<dbReference type="Pfam" id="PF10502">
    <property type="entry name" value="Peptidase_S26"/>
    <property type="match status" value="1"/>
</dbReference>
<evidence type="ECO:0000313" key="11">
    <source>
        <dbReference type="EMBL" id="MBZ1351412.1"/>
    </source>
</evidence>
<keyword evidence="8" id="KW-0812">Transmembrane</keyword>
<dbReference type="PANTHER" id="PTHR43390">
    <property type="entry name" value="SIGNAL PEPTIDASE I"/>
    <property type="match status" value="1"/>
</dbReference>
<dbReference type="InterPro" id="IPR000223">
    <property type="entry name" value="Pept_S26A_signal_pept_1"/>
</dbReference>
<sequence length="295" mass="33950">MSWNFALILFVLLVVTGIVWSLDRFSLRHKRAARVMQALELARPSWANLPDHEKLVRQEQIQAEFGKMPWWVEYGVSFFPVILFVFVLRSFIVEPFRIPSGSMLPTLQSGDLILVNKFTYGLRLPVIDTKVVPIGQPKRGDVMVFRYPVDPSVDYIKRVVGLPGDQVAYLDKKLYINGKEVPRKADGQYFEPDRVAYTAQFIESLGDKPHKILLDERRSQEIGPISSFPYREKCEYLRNGMRCTVPAGVYFMMGDNRDNSLDSRFWGFVPEANIVGKAFFIWMNFGSLGRIGPFH</sequence>
<keyword evidence="8" id="KW-1133">Transmembrane helix</keyword>
<proteinExistence type="inferred from homology"/>
<comment type="similarity">
    <text evidence="2 9">Belongs to the peptidase S26 family.</text>
</comment>
<dbReference type="PRINTS" id="PR00727">
    <property type="entry name" value="LEADERPTASE"/>
</dbReference>
<comment type="caution">
    <text evidence="11">The sequence shown here is derived from an EMBL/GenBank/DDBJ whole genome shotgun (WGS) entry which is preliminary data.</text>
</comment>
<dbReference type="PROSITE" id="PS00761">
    <property type="entry name" value="SPASE_I_3"/>
    <property type="match status" value="1"/>
</dbReference>
<comment type="catalytic activity">
    <reaction evidence="1 8">
        <text>Cleavage of hydrophobic, N-terminal signal or leader sequences from secreted and periplasmic proteins.</text>
        <dbReference type="EC" id="3.4.21.89"/>
    </reaction>
</comment>
<dbReference type="PROSITE" id="PS00760">
    <property type="entry name" value="SPASE_I_2"/>
    <property type="match status" value="1"/>
</dbReference>
<dbReference type="CDD" id="cd06530">
    <property type="entry name" value="S26_SPase_I"/>
    <property type="match status" value="1"/>
</dbReference>
<dbReference type="InterPro" id="IPR019757">
    <property type="entry name" value="Pept_S26A_signal_pept_1_Lys-AS"/>
</dbReference>
<keyword evidence="12" id="KW-1185">Reference proteome</keyword>
<feature type="domain" description="Peptidase S26" evidence="10">
    <location>
        <begin position="72"/>
        <end position="283"/>
    </location>
</feature>
<evidence type="ECO:0000256" key="5">
    <source>
        <dbReference type="ARBA" id="ARBA00022670"/>
    </source>
</evidence>
<dbReference type="Gene3D" id="2.10.109.10">
    <property type="entry name" value="Umud Fragment, subunit A"/>
    <property type="match status" value="1"/>
</dbReference>
<evidence type="ECO:0000256" key="6">
    <source>
        <dbReference type="ARBA" id="ARBA00022801"/>
    </source>
</evidence>
<evidence type="ECO:0000256" key="2">
    <source>
        <dbReference type="ARBA" id="ARBA00009370"/>
    </source>
</evidence>
<dbReference type="GO" id="GO:0009003">
    <property type="term" value="F:signal peptidase activity"/>
    <property type="evidence" value="ECO:0007669"/>
    <property type="project" value="UniProtKB-EC"/>
</dbReference>
<dbReference type="GO" id="GO:0006465">
    <property type="term" value="P:signal peptide processing"/>
    <property type="evidence" value="ECO:0007669"/>
    <property type="project" value="InterPro"/>
</dbReference>
<accession>A0A953T5X3</accession>
<dbReference type="EMBL" id="JAHXRI010000010">
    <property type="protein sequence ID" value="MBZ1351412.1"/>
    <property type="molecule type" value="Genomic_DNA"/>
</dbReference>
<protein>
    <recommendedName>
        <fullName evidence="4 8">Signal peptidase I</fullName>
        <ecNumber evidence="3 8">3.4.21.89</ecNumber>
    </recommendedName>
</protein>
<keyword evidence="6 8" id="KW-0378">Hydrolase</keyword>
<dbReference type="GO" id="GO:0004252">
    <property type="term" value="F:serine-type endopeptidase activity"/>
    <property type="evidence" value="ECO:0007669"/>
    <property type="project" value="InterPro"/>
</dbReference>
<evidence type="ECO:0000259" key="10">
    <source>
        <dbReference type="Pfam" id="PF10502"/>
    </source>
</evidence>
<evidence type="ECO:0000313" key="12">
    <source>
        <dbReference type="Proteomes" id="UP000739565"/>
    </source>
</evidence>
<dbReference type="InterPro" id="IPR019756">
    <property type="entry name" value="Pept_S26A_signal_pept_1_Ser-AS"/>
</dbReference>
<dbReference type="PROSITE" id="PS00501">
    <property type="entry name" value="SPASE_I_1"/>
    <property type="match status" value="1"/>
</dbReference>
<evidence type="ECO:0000256" key="9">
    <source>
        <dbReference type="RuleBase" id="RU362042"/>
    </source>
</evidence>
<dbReference type="EC" id="3.4.21.89" evidence="3 8"/>
<evidence type="ECO:0000256" key="4">
    <source>
        <dbReference type="ARBA" id="ARBA00019232"/>
    </source>
</evidence>
<keyword evidence="8" id="KW-0472">Membrane</keyword>
<comment type="subcellular location">
    <subcellularLocation>
        <location evidence="9">Membrane</location>
        <topology evidence="9">Single-pass type II membrane protein</topology>
    </subcellularLocation>
</comment>
<dbReference type="PANTHER" id="PTHR43390:SF1">
    <property type="entry name" value="CHLOROPLAST PROCESSING PEPTIDASE"/>
    <property type="match status" value="1"/>
</dbReference>
<dbReference type="InterPro" id="IPR019758">
    <property type="entry name" value="Pept_S26A_signal_pept_1_CS"/>
</dbReference>